<dbReference type="Proteomes" id="UP000199120">
    <property type="component" value="Unassembled WGS sequence"/>
</dbReference>
<dbReference type="STRING" id="416943.SAMN05445871_2415"/>
<dbReference type="AlphaFoldDB" id="A0A1H7TZB4"/>
<organism evidence="1 2">
    <name type="scientific">Paraburkholderia caballeronis</name>
    <dbReference type="NCBI Taxonomy" id="416943"/>
    <lineage>
        <taxon>Bacteria</taxon>
        <taxon>Pseudomonadati</taxon>
        <taxon>Pseudomonadota</taxon>
        <taxon>Betaproteobacteria</taxon>
        <taxon>Burkholderiales</taxon>
        <taxon>Burkholderiaceae</taxon>
        <taxon>Paraburkholderia</taxon>
    </lineage>
</organism>
<sequence>MYVKPAPGVLLRDPVTKQLLSAVPVEGLNVTVAPAEGLQVGDFDLYWVRRLRDGDAVRVAPAAKAVPASQPDKTSA</sequence>
<protein>
    <recommendedName>
        <fullName evidence="3">DUF2635 domain-containing protein</fullName>
    </recommendedName>
</protein>
<keyword evidence="2" id="KW-1185">Reference proteome</keyword>
<accession>A0A1H7TZB4</accession>
<name>A0A1H7TZB4_9BURK</name>
<evidence type="ECO:0000313" key="2">
    <source>
        <dbReference type="Proteomes" id="UP000199120"/>
    </source>
</evidence>
<evidence type="ECO:0008006" key="3">
    <source>
        <dbReference type="Google" id="ProtNLM"/>
    </source>
</evidence>
<dbReference type="Pfam" id="PF10948">
    <property type="entry name" value="DUF2635"/>
    <property type="match status" value="1"/>
</dbReference>
<dbReference type="OrthoDB" id="8689507at2"/>
<dbReference type="EMBL" id="FOAJ01000017">
    <property type="protein sequence ID" value="SEL89895.1"/>
    <property type="molecule type" value="Genomic_DNA"/>
</dbReference>
<reference evidence="2" key="1">
    <citation type="submission" date="2016-10" db="EMBL/GenBank/DDBJ databases">
        <authorList>
            <person name="Varghese N."/>
            <person name="Submissions S."/>
        </authorList>
    </citation>
    <scope>NUCLEOTIDE SEQUENCE [LARGE SCALE GENOMIC DNA]</scope>
    <source>
        <strain evidence="2">LMG 26416</strain>
    </source>
</reference>
<dbReference type="InterPro" id="IPR024400">
    <property type="entry name" value="DUF2635"/>
</dbReference>
<gene>
    <name evidence="1" type="ORF">SAMN05192542_11735</name>
</gene>
<evidence type="ECO:0000313" key="1">
    <source>
        <dbReference type="EMBL" id="SEL89895.1"/>
    </source>
</evidence>
<proteinExistence type="predicted"/>